<dbReference type="GO" id="GO:0004124">
    <property type="term" value="F:cysteine synthase activity"/>
    <property type="evidence" value="ECO:0007669"/>
    <property type="project" value="TreeGrafter"/>
</dbReference>
<dbReference type="PANTHER" id="PTHR43797">
    <property type="entry name" value="HOMOCYSTEINE/CYSTEINE SYNTHASE"/>
    <property type="match status" value="1"/>
</dbReference>
<dbReference type="InterPro" id="IPR006235">
    <property type="entry name" value="OAc-hSer/O-AcSer_sulfhydrylase"/>
</dbReference>
<dbReference type="GO" id="GO:0071269">
    <property type="term" value="P:L-homocysteine biosynthetic process"/>
    <property type="evidence" value="ECO:0007669"/>
    <property type="project" value="TreeGrafter"/>
</dbReference>
<dbReference type="GO" id="GO:0030170">
    <property type="term" value="F:pyridoxal phosphate binding"/>
    <property type="evidence" value="ECO:0007669"/>
    <property type="project" value="InterPro"/>
</dbReference>
<gene>
    <name evidence="5" type="ORF">LCGC14_2721090</name>
</gene>
<evidence type="ECO:0000256" key="4">
    <source>
        <dbReference type="ARBA" id="ARBA00022898"/>
    </source>
</evidence>
<dbReference type="GO" id="GO:0019346">
    <property type="term" value="P:transsulfuration"/>
    <property type="evidence" value="ECO:0007669"/>
    <property type="project" value="InterPro"/>
</dbReference>
<dbReference type="InterPro" id="IPR000277">
    <property type="entry name" value="Cys/Met-Metab_PyrdxlP-dep_enz"/>
</dbReference>
<comment type="caution">
    <text evidence="5">The sequence shown here is derived from an EMBL/GenBank/DDBJ whole genome shotgun (WGS) entry which is preliminary data.</text>
</comment>
<dbReference type="SUPFAM" id="SSF53383">
    <property type="entry name" value="PLP-dependent transferases"/>
    <property type="match status" value="1"/>
</dbReference>
<dbReference type="GO" id="GO:0005737">
    <property type="term" value="C:cytoplasm"/>
    <property type="evidence" value="ECO:0007669"/>
    <property type="project" value="TreeGrafter"/>
</dbReference>
<dbReference type="GO" id="GO:0006535">
    <property type="term" value="P:cysteine biosynthetic process from serine"/>
    <property type="evidence" value="ECO:0007669"/>
    <property type="project" value="TreeGrafter"/>
</dbReference>
<comment type="cofactor">
    <cofactor evidence="1">
        <name>pyridoxal 5'-phosphate</name>
        <dbReference type="ChEBI" id="CHEBI:597326"/>
    </cofactor>
</comment>
<comment type="similarity">
    <text evidence="2">Belongs to the trans-sulfuration enzymes family.</text>
</comment>
<keyword evidence="3" id="KW-0808">Transferase</keyword>
<name>A0A0F8ZA61_9ZZZZ</name>
<evidence type="ECO:0000256" key="2">
    <source>
        <dbReference type="ARBA" id="ARBA00009077"/>
    </source>
</evidence>
<dbReference type="PANTHER" id="PTHR43797:SF2">
    <property type="entry name" value="HOMOCYSTEINE_CYSTEINE SYNTHASE"/>
    <property type="match status" value="1"/>
</dbReference>
<dbReference type="Pfam" id="PF01053">
    <property type="entry name" value="Cys_Met_Meta_PP"/>
    <property type="match status" value="1"/>
</dbReference>
<keyword evidence="4" id="KW-0663">Pyridoxal phosphate</keyword>
<reference evidence="5" key="1">
    <citation type="journal article" date="2015" name="Nature">
        <title>Complex archaea that bridge the gap between prokaryotes and eukaryotes.</title>
        <authorList>
            <person name="Spang A."/>
            <person name="Saw J.H."/>
            <person name="Jorgensen S.L."/>
            <person name="Zaremba-Niedzwiedzka K."/>
            <person name="Martijn J."/>
            <person name="Lind A.E."/>
            <person name="van Eijk R."/>
            <person name="Schleper C."/>
            <person name="Guy L."/>
            <person name="Ettema T.J."/>
        </authorList>
    </citation>
    <scope>NUCLEOTIDE SEQUENCE</scope>
</reference>
<dbReference type="Gene3D" id="3.90.1150.10">
    <property type="entry name" value="Aspartate Aminotransferase, domain 1"/>
    <property type="match status" value="1"/>
</dbReference>
<organism evidence="5">
    <name type="scientific">marine sediment metagenome</name>
    <dbReference type="NCBI Taxonomy" id="412755"/>
    <lineage>
        <taxon>unclassified sequences</taxon>
        <taxon>metagenomes</taxon>
        <taxon>ecological metagenomes</taxon>
    </lineage>
</organism>
<evidence type="ECO:0000256" key="1">
    <source>
        <dbReference type="ARBA" id="ARBA00001933"/>
    </source>
</evidence>
<dbReference type="InterPro" id="IPR015424">
    <property type="entry name" value="PyrdxlP-dep_Trfase"/>
</dbReference>
<dbReference type="GO" id="GO:0003961">
    <property type="term" value="F:O-acetylhomoserine aminocarboxypropyltransferase activity"/>
    <property type="evidence" value="ECO:0007669"/>
    <property type="project" value="TreeGrafter"/>
</dbReference>
<evidence type="ECO:0000313" key="5">
    <source>
        <dbReference type="EMBL" id="KKK90628.1"/>
    </source>
</evidence>
<dbReference type="EMBL" id="LAZR01049013">
    <property type="protein sequence ID" value="KKK90628.1"/>
    <property type="molecule type" value="Genomic_DNA"/>
</dbReference>
<proteinExistence type="inferred from homology"/>
<dbReference type="InterPro" id="IPR015422">
    <property type="entry name" value="PyrdxlP-dep_Trfase_small"/>
</dbReference>
<evidence type="ECO:0000256" key="3">
    <source>
        <dbReference type="ARBA" id="ARBA00022679"/>
    </source>
</evidence>
<protein>
    <submittedName>
        <fullName evidence="5">Uncharacterized protein</fullName>
    </submittedName>
</protein>
<feature type="non-terminal residue" evidence="5">
    <location>
        <position position="1"/>
    </location>
</feature>
<sequence>EMASRRGSDLAFLSLARSYVLQNTGSCLSPVNAYLHSLGLETLALRMERHCSNALALAERLKGRSEIIEVNYPGLEDDPCFETARSQFGGKFGGLLTFKLGSRERCFALIDNLKLVKNLANLGDAKTLIIHPASTIYHDCSKEEMAQAGVSEGLLRVSVGIESITDIIADFEQAFKEAC</sequence>
<accession>A0A0F8ZA61</accession>
<dbReference type="AlphaFoldDB" id="A0A0F8ZA61"/>